<reference evidence="9" key="2">
    <citation type="submission" date="2020-09" db="EMBL/GenBank/DDBJ databases">
        <authorList>
            <person name="Sun Q."/>
            <person name="Zhou Y."/>
        </authorList>
    </citation>
    <scope>NUCLEOTIDE SEQUENCE</scope>
    <source>
        <strain evidence="9">CGMCC 1.12181</strain>
    </source>
</reference>
<evidence type="ECO:0000313" key="9">
    <source>
        <dbReference type="EMBL" id="GGF92797.1"/>
    </source>
</evidence>
<feature type="transmembrane region" description="Helical" evidence="8">
    <location>
        <begin position="49"/>
        <end position="74"/>
    </location>
</feature>
<dbReference type="GO" id="GO:0005886">
    <property type="term" value="C:plasma membrane"/>
    <property type="evidence" value="ECO:0007669"/>
    <property type="project" value="UniProtKB-SubCell"/>
</dbReference>
<evidence type="ECO:0000256" key="4">
    <source>
        <dbReference type="ARBA" id="ARBA00022692"/>
    </source>
</evidence>
<keyword evidence="7" id="KW-0479">Metal-binding</keyword>
<keyword evidence="4 8" id="KW-0812">Transmembrane</keyword>
<feature type="binding site" evidence="7">
    <location>
        <position position="199"/>
    </location>
    <ligand>
        <name>Zn(2+)</name>
        <dbReference type="ChEBI" id="CHEBI:29105"/>
    </ligand>
</feature>
<feature type="binding site" evidence="7">
    <location>
        <position position="195"/>
    </location>
    <ligand>
        <name>Zn(2+)</name>
        <dbReference type="ChEBI" id="CHEBI:29105"/>
    </ligand>
</feature>
<feature type="transmembrane region" description="Helical" evidence="8">
    <location>
        <begin position="169"/>
        <end position="188"/>
    </location>
</feature>
<feature type="binding site" evidence="7">
    <location>
        <position position="73"/>
    </location>
    <ligand>
        <name>Zn(2+)</name>
        <dbReference type="ChEBI" id="CHEBI:29105"/>
    </ligand>
</feature>
<keyword evidence="5 8" id="KW-1133">Transmembrane helix</keyword>
<organism evidence="9 10">
    <name type="scientific">Marinicella pacifica</name>
    <dbReference type="NCBI Taxonomy" id="1171543"/>
    <lineage>
        <taxon>Bacteria</taxon>
        <taxon>Pseudomonadati</taxon>
        <taxon>Pseudomonadota</taxon>
        <taxon>Gammaproteobacteria</taxon>
        <taxon>Lysobacterales</taxon>
        <taxon>Marinicellaceae</taxon>
        <taxon>Marinicella</taxon>
    </lineage>
</organism>
<dbReference type="EMBL" id="BMEO01000004">
    <property type="protein sequence ID" value="GGF92797.1"/>
    <property type="molecule type" value="Genomic_DNA"/>
</dbReference>
<evidence type="ECO:0000256" key="7">
    <source>
        <dbReference type="PIRSR" id="PIRSR604254-1"/>
    </source>
</evidence>
<keyword evidence="6 8" id="KW-0472">Membrane</keyword>
<evidence type="ECO:0000256" key="5">
    <source>
        <dbReference type="ARBA" id="ARBA00022989"/>
    </source>
</evidence>
<feature type="transmembrane region" description="Helical" evidence="8">
    <location>
        <begin position="86"/>
        <end position="105"/>
    </location>
</feature>
<keyword evidence="3" id="KW-1003">Cell membrane</keyword>
<dbReference type="Pfam" id="PF03006">
    <property type="entry name" value="HlyIII"/>
    <property type="match status" value="1"/>
</dbReference>
<keyword evidence="7" id="KW-0862">Zinc</keyword>
<dbReference type="InterPro" id="IPR005744">
    <property type="entry name" value="Hy-lIII"/>
</dbReference>
<evidence type="ECO:0000256" key="6">
    <source>
        <dbReference type="ARBA" id="ARBA00023136"/>
    </source>
</evidence>
<feature type="transmembrane region" description="Helical" evidence="8">
    <location>
        <begin position="20"/>
        <end position="43"/>
    </location>
</feature>
<dbReference type="NCBIfam" id="TIGR01065">
    <property type="entry name" value="hlyIII"/>
    <property type="match status" value="1"/>
</dbReference>
<proteinExistence type="inferred from homology"/>
<name>A0A917FP65_9GAMM</name>
<feature type="transmembrane region" description="Helical" evidence="8">
    <location>
        <begin position="140"/>
        <end position="157"/>
    </location>
</feature>
<dbReference type="PANTHER" id="PTHR20855">
    <property type="entry name" value="ADIPOR/PROGESTIN RECEPTOR-RELATED"/>
    <property type="match status" value="1"/>
</dbReference>
<accession>A0A917FP65</accession>
<comment type="subcellular location">
    <subcellularLocation>
        <location evidence="1">Cell membrane</location>
        <topology evidence="1">Multi-pass membrane protein</topology>
    </subcellularLocation>
</comment>
<feature type="transmembrane region" description="Helical" evidence="8">
    <location>
        <begin position="200"/>
        <end position="218"/>
    </location>
</feature>
<keyword evidence="10" id="KW-1185">Reference proteome</keyword>
<dbReference type="RefSeq" id="WP_188364851.1">
    <property type="nucleotide sequence ID" value="NZ_BAABJF010000015.1"/>
</dbReference>
<evidence type="ECO:0000313" key="10">
    <source>
        <dbReference type="Proteomes" id="UP000605253"/>
    </source>
</evidence>
<dbReference type="InterPro" id="IPR004254">
    <property type="entry name" value="AdipoR/HlyIII-related"/>
</dbReference>
<dbReference type="PANTHER" id="PTHR20855:SF3">
    <property type="entry name" value="LD03007P"/>
    <property type="match status" value="1"/>
</dbReference>
<comment type="similarity">
    <text evidence="2">Belongs to the UPF0073 (Hly-III) family.</text>
</comment>
<comment type="caution">
    <text evidence="9">The sequence shown here is derived from an EMBL/GenBank/DDBJ whole genome shotgun (WGS) entry which is preliminary data.</text>
</comment>
<gene>
    <name evidence="9" type="ORF">GCM10011365_12570</name>
</gene>
<sequence length="219" mass="24386">MPLNPAAPNVKFYPRCEERLNIGSHALGLLLSSVGLVLLLMRALTLGTLWHVVSFAVFGISLMLLYAASTIYHMTQTPARRIRWRVVDHAAIYILIAGTYTPFMLTTLRGSLGWTLFGVTWGIAFVGIILKLFFTGRFTVVSTLMYVAMGWLIMFAIKPLAAALPEAGIYWLIAGGISYTVGAILYAIKVIPYNHAIFHFFVLFGSFSHFMVVYGYIIH</sequence>
<reference evidence="9" key="1">
    <citation type="journal article" date="2014" name="Int. J. Syst. Evol. Microbiol.">
        <title>Complete genome sequence of Corynebacterium casei LMG S-19264T (=DSM 44701T), isolated from a smear-ripened cheese.</title>
        <authorList>
            <consortium name="US DOE Joint Genome Institute (JGI-PGF)"/>
            <person name="Walter F."/>
            <person name="Albersmeier A."/>
            <person name="Kalinowski J."/>
            <person name="Ruckert C."/>
        </authorList>
    </citation>
    <scope>NUCLEOTIDE SEQUENCE</scope>
    <source>
        <strain evidence="9">CGMCC 1.12181</strain>
    </source>
</reference>
<dbReference type="Proteomes" id="UP000605253">
    <property type="component" value="Unassembled WGS sequence"/>
</dbReference>
<protein>
    <submittedName>
        <fullName evidence="9">Hemolysin III</fullName>
    </submittedName>
</protein>
<dbReference type="AlphaFoldDB" id="A0A917FP65"/>
<evidence type="ECO:0000256" key="1">
    <source>
        <dbReference type="ARBA" id="ARBA00004651"/>
    </source>
</evidence>
<evidence type="ECO:0000256" key="3">
    <source>
        <dbReference type="ARBA" id="ARBA00022475"/>
    </source>
</evidence>
<dbReference type="GO" id="GO:0046872">
    <property type="term" value="F:metal ion binding"/>
    <property type="evidence" value="ECO:0007669"/>
    <property type="project" value="UniProtKB-KW"/>
</dbReference>
<feature type="transmembrane region" description="Helical" evidence="8">
    <location>
        <begin position="111"/>
        <end position="133"/>
    </location>
</feature>
<evidence type="ECO:0000256" key="8">
    <source>
        <dbReference type="SAM" id="Phobius"/>
    </source>
</evidence>
<evidence type="ECO:0000256" key="2">
    <source>
        <dbReference type="ARBA" id="ARBA00008488"/>
    </source>
</evidence>
<dbReference type="GO" id="GO:0140911">
    <property type="term" value="F:pore-forming activity"/>
    <property type="evidence" value="ECO:0007669"/>
    <property type="project" value="InterPro"/>
</dbReference>